<dbReference type="EMBL" id="MHIC01000046">
    <property type="protein sequence ID" value="OGY43499.1"/>
    <property type="molecule type" value="Genomic_DNA"/>
</dbReference>
<dbReference type="Proteomes" id="UP000176241">
    <property type="component" value="Unassembled WGS sequence"/>
</dbReference>
<gene>
    <name evidence="1" type="ORF">A2731_01630</name>
</gene>
<evidence type="ECO:0000313" key="2">
    <source>
        <dbReference type="Proteomes" id="UP000176241"/>
    </source>
</evidence>
<name>A0A1G1XTT3_9BACT</name>
<reference evidence="1 2" key="1">
    <citation type="journal article" date="2016" name="Nat. Commun.">
        <title>Thousands of microbial genomes shed light on interconnected biogeochemical processes in an aquifer system.</title>
        <authorList>
            <person name="Anantharaman K."/>
            <person name="Brown C.T."/>
            <person name="Hug L.A."/>
            <person name="Sharon I."/>
            <person name="Castelle C.J."/>
            <person name="Probst A.J."/>
            <person name="Thomas B.C."/>
            <person name="Singh A."/>
            <person name="Wilkins M.J."/>
            <person name="Karaoz U."/>
            <person name="Brodie E.L."/>
            <person name="Williams K.H."/>
            <person name="Hubbard S.S."/>
            <person name="Banfield J.F."/>
        </authorList>
    </citation>
    <scope>NUCLEOTIDE SEQUENCE [LARGE SCALE GENOMIC DNA]</scope>
</reference>
<proteinExistence type="predicted"/>
<accession>A0A1G1XTT3</accession>
<protein>
    <submittedName>
        <fullName evidence="1">Uncharacterized protein</fullName>
    </submittedName>
</protein>
<dbReference type="AlphaFoldDB" id="A0A1G1XTT3"/>
<comment type="caution">
    <text evidence="1">The sequence shown here is derived from an EMBL/GenBank/DDBJ whole genome shotgun (WGS) entry which is preliminary data.</text>
</comment>
<organism evidence="1 2">
    <name type="scientific">Candidatus Buchananbacteria bacterium RIFCSPHIGHO2_01_FULL_39_8</name>
    <dbReference type="NCBI Taxonomy" id="1797533"/>
    <lineage>
        <taxon>Bacteria</taxon>
        <taxon>Candidatus Buchananiibacteriota</taxon>
    </lineage>
</organism>
<evidence type="ECO:0000313" key="1">
    <source>
        <dbReference type="EMBL" id="OGY43499.1"/>
    </source>
</evidence>
<sequence length="66" mass="7603">MEQNPNRLGALWVNQPKSERGPVLTGQINGQRVSVFKNKKWSEEEQKKQPLYHILLSTLKSKSQKA</sequence>